<dbReference type="AlphaFoldDB" id="A0RXV5"/>
<protein>
    <submittedName>
        <fullName evidence="1">Nicotinamide mononucleotide adenylyltransferase</fullName>
        <ecNumber evidence="1">2.7.7.1</ecNumber>
    </submittedName>
</protein>
<dbReference type="Gene3D" id="3.40.50.620">
    <property type="entry name" value="HUPs"/>
    <property type="match status" value="1"/>
</dbReference>
<dbReference type="Proteomes" id="UP000000758">
    <property type="component" value="Chromosome"/>
</dbReference>
<keyword evidence="2" id="KW-1185">Reference proteome</keyword>
<keyword evidence="1" id="KW-0808">Transferase</keyword>
<dbReference type="InterPro" id="IPR014729">
    <property type="entry name" value="Rossmann-like_a/b/a_fold"/>
</dbReference>
<dbReference type="EC" id="2.7.7.1" evidence="1"/>
<organism evidence="1 2">
    <name type="scientific">Cenarchaeum symbiosum (strain A)</name>
    <dbReference type="NCBI Taxonomy" id="414004"/>
    <lineage>
        <taxon>Archaea</taxon>
        <taxon>Nitrososphaerota</taxon>
        <taxon>Candidatus Cenarchaeales</taxon>
        <taxon>Candidatus Cenarchaeaceae</taxon>
        <taxon>Candidatus Cenarchaeum</taxon>
    </lineage>
</organism>
<keyword evidence="1" id="KW-0548">Nucleotidyltransferase</keyword>
<gene>
    <name evidence="1" type="ordered locus">CENSYa_1550</name>
</gene>
<reference evidence="1 2" key="1">
    <citation type="journal article" date="2006" name="Proc. Natl. Acad. Sci. U.S.A.">
        <title>Genomic analysis of the uncultivated marine crenarchaeote Cenarchaeum symbiosum.</title>
        <authorList>
            <person name="Hallam S.J."/>
            <person name="Konstantinidis K.T."/>
            <person name="Putnam N."/>
            <person name="Schleper C."/>
            <person name="Watanabe Y."/>
            <person name="Sugahara J."/>
            <person name="Preston C."/>
            <person name="de la Torre J."/>
            <person name="Richardson P.M."/>
            <person name="DeLong E.F."/>
        </authorList>
    </citation>
    <scope>NUCLEOTIDE SEQUENCE [LARGE SCALE GENOMIC DNA]</scope>
    <source>
        <strain evidence="2">A</strain>
    </source>
</reference>
<dbReference type="EMBL" id="DP000238">
    <property type="protein sequence ID" value="ABK78172.1"/>
    <property type="molecule type" value="Genomic_DNA"/>
</dbReference>
<accession>A0RXV5</accession>
<dbReference type="KEGG" id="csy:CENSYa_1550"/>
<dbReference type="EnsemblBacteria" id="ABK78172">
    <property type="protein sequence ID" value="ABK78172"/>
    <property type="gene ID" value="CENSYa_1550"/>
</dbReference>
<dbReference type="HOGENOM" id="CLU_108783_0_0_2"/>
<dbReference type="SUPFAM" id="SSF52374">
    <property type="entry name" value="Nucleotidylyl transferase"/>
    <property type="match status" value="1"/>
</dbReference>
<name>A0RXV5_CENSY</name>
<evidence type="ECO:0000313" key="2">
    <source>
        <dbReference type="Proteomes" id="UP000000758"/>
    </source>
</evidence>
<dbReference type="GO" id="GO:0000309">
    <property type="term" value="F:nicotinamide-nucleotide adenylyltransferase activity"/>
    <property type="evidence" value="ECO:0007669"/>
    <property type="project" value="UniProtKB-EC"/>
</dbReference>
<evidence type="ECO:0000313" key="1">
    <source>
        <dbReference type="EMBL" id="ABK78172.1"/>
    </source>
</evidence>
<dbReference type="STRING" id="414004.CENSYa_1550"/>
<proteinExistence type="predicted"/>
<sequence length="111" mass="12079">MIESSIGPADSRRIRIFYIPDLEDHARWVESLGLIVPPYGAVFTNDETTGRICAGRGSEVVTVPFTRRDELSGTEIRAKIARGGDWRRLVPAGTAGILDDIGAEGRLRGAL</sequence>